<dbReference type="EMBL" id="JAQQWE010000002">
    <property type="protein sequence ID" value="KAK7962186.1"/>
    <property type="molecule type" value="Genomic_DNA"/>
</dbReference>
<proteinExistence type="predicted"/>
<protein>
    <recommendedName>
        <fullName evidence="4">Secreted protein</fullName>
    </recommendedName>
</protein>
<gene>
    <name evidence="2" type="ORF">PG986_003011</name>
</gene>
<dbReference type="GeneID" id="92072295"/>
<comment type="caution">
    <text evidence="2">The sequence shown here is derived from an EMBL/GenBank/DDBJ whole genome shotgun (WGS) entry which is preliminary data.</text>
</comment>
<dbReference type="Proteomes" id="UP001391051">
    <property type="component" value="Unassembled WGS sequence"/>
</dbReference>
<organism evidence="2 3">
    <name type="scientific">Apiospora aurea</name>
    <dbReference type="NCBI Taxonomy" id="335848"/>
    <lineage>
        <taxon>Eukaryota</taxon>
        <taxon>Fungi</taxon>
        <taxon>Dikarya</taxon>
        <taxon>Ascomycota</taxon>
        <taxon>Pezizomycotina</taxon>
        <taxon>Sordariomycetes</taxon>
        <taxon>Xylariomycetidae</taxon>
        <taxon>Amphisphaeriales</taxon>
        <taxon>Apiosporaceae</taxon>
        <taxon>Apiospora</taxon>
    </lineage>
</organism>
<name>A0ABR1QS18_9PEZI</name>
<feature type="chain" id="PRO_5047442661" description="Secreted protein" evidence="1">
    <location>
        <begin position="22"/>
        <end position="89"/>
    </location>
</feature>
<reference evidence="2 3" key="1">
    <citation type="submission" date="2023-01" db="EMBL/GenBank/DDBJ databases">
        <title>Analysis of 21 Apiospora genomes using comparative genomics revels a genus with tremendous synthesis potential of carbohydrate active enzymes and secondary metabolites.</title>
        <authorList>
            <person name="Sorensen T."/>
        </authorList>
    </citation>
    <scope>NUCLEOTIDE SEQUENCE [LARGE SCALE GENOMIC DNA]</scope>
    <source>
        <strain evidence="2 3">CBS 24483</strain>
    </source>
</reference>
<evidence type="ECO:0000313" key="3">
    <source>
        <dbReference type="Proteomes" id="UP001391051"/>
    </source>
</evidence>
<evidence type="ECO:0000313" key="2">
    <source>
        <dbReference type="EMBL" id="KAK7962186.1"/>
    </source>
</evidence>
<feature type="signal peptide" evidence="1">
    <location>
        <begin position="1"/>
        <end position="21"/>
    </location>
</feature>
<sequence>MQLATFTPMVVMLAAAVSVQAGPIAAAAAAAAAGDSPLLLAAREPKCQVIPPSVVAAGAVAERDAVRLHAWRLEGGEGMAMAAAVRELL</sequence>
<keyword evidence="3" id="KW-1185">Reference proteome</keyword>
<dbReference type="RefSeq" id="XP_066704297.1">
    <property type="nucleotide sequence ID" value="XM_066839233.1"/>
</dbReference>
<evidence type="ECO:0008006" key="4">
    <source>
        <dbReference type="Google" id="ProtNLM"/>
    </source>
</evidence>
<keyword evidence="1" id="KW-0732">Signal</keyword>
<evidence type="ECO:0000256" key="1">
    <source>
        <dbReference type="SAM" id="SignalP"/>
    </source>
</evidence>
<accession>A0ABR1QS18</accession>